<reference evidence="8 9" key="1">
    <citation type="journal article" date="2016" name="Nat. Biotechnol.">
        <title>Measurement of bacterial replication rates in microbial communities.</title>
        <authorList>
            <person name="Brown C.T."/>
            <person name="Olm M.R."/>
            <person name="Thomas B.C."/>
            <person name="Banfield J.F."/>
        </authorList>
    </citation>
    <scope>NUCLEOTIDE SEQUENCE [LARGE SCALE GENOMIC DNA]</scope>
    <source>
        <strain evidence="8">46_33</strain>
    </source>
</reference>
<dbReference type="PANTHER" id="PTHR20982">
    <property type="entry name" value="RIBOSOME RECYCLING FACTOR"/>
    <property type="match status" value="1"/>
</dbReference>
<dbReference type="GO" id="GO:0043023">
    <property type="term" value="F:ribosomal large subunit binding"/>
    <property type="evidence" value="ECO:0007669"/>
    <property type="project" value="TreeGrafter"/>
</dbReference>
<dbReference type="SUPFAM" id="SSF55194">
    <property type="entry name" value="Ribosome recycling factor, RRF"/>
    <property type="match status" value="1"/>
</dbReference>
<dbReference type="Pfam" id="PF01765">
    <property type="entry name" value="RRF"/>
    <property type="match status" value="1"/>
</dbReference>
<dbReference type="RefSeq" id="WP_009146287.1">
    <property type="nucleotide sequence ID" value="NZ_CABKPS010000088.1"/>
</dbReference>
<feature type="domain" description="Ribosome recycling factor" evidence="7">
    <location>
        <begin position="24"/>
        <end position="185"/>
    </location>
</feature>
<feature type="coiled-coil region" evidence="6">
    <location>
        <begin position="123"/>
        <end position="168"/>
    </location>
</feature>
<dbReference type="STRING" id="626940.BHW43_03805"/>
<dbReference type="Gene3D" id="3.30.1360.40">
    <property type="match status" value="1"/>
</dbReference>
<dbReference type="Proteomes" id="UP000186777">
    <property type="component" value="Unassembled WGS sequence"/>
</dbReference>
<comment type="subcellular location">
    <subcellularLocation>
        <location evidence="1 5">Cytoplasm</location>
    </subcellularLocation>
</comment>
<evidence type="ECO:0000313" key="9">
    <source>
        <dbReference type="Proteomes" id="UP000186777"/>
    </source>
</evidence>
<gene>
    <name evidence="5" type="primary">frr</name>
    <name evidence="8" type="ORF">BHW43_03805</name>
</gene>
<evidence type="ECO:0000256" key="2">
    <source>
        <dbReference type="ARBA" id="ARBA00005912"/>
    </source>
</evidence>
<comment type="similarity">
    <text evidence="2 5">Belongs to the RRF family.</text>
</comment>
<keyword evidence="3 5" id="KW-0963">Cytoplasm</keyword>
<accession>A0A1Q6R784</accession>
<dbReference type="InterPro" id="IPR002661">
    <property type="entry name" value="Ribosome_recyc_fac"/>
</dbReference>
<keyword evidence="6" id="KW-0175">Coiled coil</keyword>
<evidence type="ECO:0000256" key="4">
    <source>
        <dbReference type="ARBA" id="ARBA00022917"/>
    </source>
</evidence>
<comment type="function">
    <text evidence="5">Responsible for the release of ribosomes from messenger RNA at the termination of protein biosynthesis. May increase the efficiency of translation by recycling ribosomes from one round of translation to another.</text>
</comment>
<dbReference type="InterPro" id="IPR036191">
    <property type="entry name" value="RRF_sf"/>
</dbReference>
<protein>
    <recommendedName>
        <fullName evidence="5">Ribosome-recycling factor</fullName>
        <shortName evidence="5">RRF</shortName>
    </recommendedName>
    <alternativeName>
        <fullName evidence="5">Ribosome-releasing factor</fullName>
    </alternativeName>
</protein>
<evidence type="ECO:0000256" key="5">
    <source>
        <dbReference type="HAMAP-Rule" id="MF_00040"/>
    </source>
</evidence>
<dbReference type="GO" id="GO:0005737">
    <property type="term" value="C:cytoplasm"/>
    <property type="evidence" value="ECO:0007669"/>
    <property type="project" value="UniProtKB-SubCell"/>
</dbReference>
<dbReference type="GeneID" id="78524174"/>
<evidence type="ECO:0000256" key="6">
    <source>
        <dbReference type="SAM" id="Coils"/>
    </source>
</evidence>
<evidence type="ECO:0000259" key="7">
    <source>
        <dbReference type="Pfam" id="PF01765"/>
    </source>
</evidence>
<dbReference type="AlphaFoldDB" id="A0A1Q6R784"/>
<sequence length="187" mass="20952">MATVNEIISGIESKMEKSVAALRVDLASLRAGRATPSLLEKVMVDYYGSPTPVTQVASVTVPEPRMIVIQPWEKNILKDIEKAIMKSDLGLNPNSDGICIRLNLPQLTEERRKDLVKVVHKKAEEYRVVVRNLRRDANDAIKKTEKAKEITEDEAKKGTEKVQKLTDKVMKEIDAAAANKEKEVMEV</sequence>
<organism evidence="8 9">
    <name type="scientific">Phascolarctobacterium succinatutens</name>
    <dbReference type="NCBI Taxonomy" id="626940"/>
    <lineage>
        <taxon>Bacteria</taxon>
        <taxon>Bacillati</taxon>
        <taxon>Bacillota</taxon>
        <taxon>Negativicutes</taxon>
        <taxon>Acidaminococcales</taxon>
        <taxon>Acidaminococcaceae</taxon>
        <taxon>Phascolarctobacterium</taxon>
    </lineage>
</organism>
<dbReference type="NCBIfam" id="TIGR00496">
    <property type="entry name" value="frr"/>
    <property type="match status" value="1"/>
</dbReference>
<dbReference type="FunFam" id="1.10.132.20:FF:000001">
    <property type="entry name" value="Ribosome-recycling factor"/>
    <property type="match status" value="1"/>
</dbReference>
<keyword evidence="4 5" id="KW-0648">Protein biosynthesis</keyword>
<name>A0A1Q6R784_9FIRM</name>
<dbReference type="EMBL" id="MNTG01000024">
    <property type="protein sequence ID" value="OLA38227.1"/>
    <property type="molecule type" value="Genomic_DNA"/>
</dbReference>
<dbReference type="PANTHER" id="PTHR20982:SF3">
    <property type="entry name" value="MITOCHONDRIAL RIBOSOME RECYCLING FACTOR PSEUDO 1"/>
    <property type="match status" value="1"/>
</dbReference>
<dbReference type="InterPro" id="IPR023584">
    <property type="entry name" value="Ribosome_recyc_fac_dom"/>
</dbReference>
<evidence type="ECO:0000313" key="8">
    <source>
        <dbReference type="EMBL" id="OLA38227.1"/>
    </source>
</evidence>
<proteinExistence type="inferred from homology"/>
<evidence type="ECO:0000256" key="3">
    <source>
        <dbReference type="ARBA" id="ARBA00022490"/>
    </source>
</evidence>
<dbReference type="GO" id="GO:0006415">
    <property type="term" value="P:translational termination"/>
    <property type="evidence" value="ECO:0007669"/>
    <property type="project" value="UniProtKB-UniRule"/>
</dbReference>
<evidence type="ECO:0000256" key="1">
    <source>
        <dbReference type="ARBA" id="ARBA00004496"/>
    </source>
</evidence>
<dbReference type="FunFam" id="3.30.1360.40:FF:000001">
    <property type="entry name" value="Ribosome-recycling factor"/>
    <property type="match status" value="1"/>
</dbReference>
<dbReference type="CDD" id="cd00520">
    <property type="entry name" value="RRF"/>
    <property type="match status" value="1"/>
</dbReference>
<comment type="caution">
    <text evidence="8">The sequence shown here is derived from an EMBL/GenBank/DDBJ whole genome shotgun (WGS) entry which is preliminary data.</text>
</comment>
<dbReference type="Gene3D" id="1.10.132.20">
    <property type="entry name" value="Ribosome-recycling factor"/>
    <property type="match status" value="1"/>
</dbReference>
<dbReference type="HAMAP" id="MF_00040">
    <property type="entry name" value="RRF"/>
    <property type="match status" value="1"/>
</dbReference>